<accession>A0ABN3T2I9</accession>
<reference evidence="2 3" key="1">
    <citation type="journal article" date="2019" name="Int. J. Syst. Evol. Microbiol.">
        <title>The Global Catalogue of Microorganisms (GCM) 10K type strain sequencing project: providing services to taxonomists for standard genome sequencing and annotation.</title>
        <authorList>
            <consortium name="The Broad Institute Genomics Platform"/>
            <consortium name="The Broad Institute Genome Sequencing Center for Infectious Disease"/>
            <person name="Wu L."/>
            <person name="Ma J."/>
        </authorList>
    </citation>
    <scope>NUCLEOTIDE SEQUENCE [LARGE SCALE GENOMIC DNA]</scope>
    <source>
        <strain evidence="2 3">JCM 6835</strain>
    </source>
</reference>
<evidence type="ECO:0000313" key="3">
    <source>
        <dbReference type="Proteomes" id="UP001501666"/>
    </source>
</evidence>
<sequence>MKKIAVFTVLPMLSAAFVVAGAAGPAGATVGKDSCPTPTKADVARAAADTMDKPARGSDDALNGVRVTYIPKGFLAGQVRVEPKEYAYQWMGKEDTPDKYRNLWVRITCDPSLVKLADLRNPSFDSGEFVKSKKGKVGGRSVLVQIPDKEFRTFRYVAWVERKGVVVSVTVSQPLFADLDKVVKGIQVK</sequence>
<evidence type="ECO:0000256" key="1">
    <source>
        <dbReference type="SAM" id="SignalP"/>
    </source>
</evidence>
<dbReference type="RefSeq" id="WP_346154316.1">
    <property type="nucleotide sequence ID" value="NZ_BAAATE010000033.1"/>
</dbReference>
<keyword evidence="3" id="KW-1185">Reference proteome</keyword>
<gene>
    <name evidence="2" type="ORF">GCM10010412_081580</name>
</gene>
<keyword evidence="1" id="KW-0732">Signal</keyword>
<proteinExistence type="predicted"/>
<protein>
    <recommendedName>
        <fullName evidence="4">DUF3558 domain-containing protein</fullName>
    </recommendedName>
</protein>
<feature type="signal peptide" evidence="1">
    <location>
        <begin position="1"/>
        <end position="28"/>
    </location>
</feature>
<comment type="caution">
    <text evidence="2">The sequence shown here is derived from an EMBL/GenBank/DDBJ whole genome shotgun (WGS) entry which is preliminary data.</text>
</comment>
<feature type="chain" id="PRO_5045122707" description="DUF3558 domain-containing protein" evidence="1">
    <location>
        <begin position="29"/>
        <end position="189"/>
    </location>
</feature>
<organism evidence="2 3">
    <name type="scientific">Nonomuraea recticatena</name>
    <dbReference type="NCBI Taxonomy" id="46178"/>
    <lineage>
        <taxon>Bacteria</taxon>
        <taxon>Bacillati</taxon>
        <taxon>Actinomycetota</taxon>
        <taxon>Actinomycetes</taxon>
        <taxon>Streptosporangiales</taxon>
        <taxon>Streptosporangiaceae</taxon>
        <taxon>Nonomuraea</taxon>
    </lineage>
</organism>
<evidence type="ECO:0008006" key="4">
    <source>
        <dbReference type="Google" id="ProtNLM"/>
    </source>
</evidence>
<dbReference type="EMBL" id="BAAATE010000033">
    <property type="protein sequence ID" value="GAA2691363.1"/>
    <property type="molecule type" value="Genomic_DNA"/>
</dbReference>
<evidence type="ECO:0000313" key="2">
    <source>
        <dbReference type="EMBL" id="GAA2691363.1"/>
    </source>
</evidence>
<dbReference type="Proteomes" id="UP001501666">
    <property type="component" value="Unassembled WGS sequence"/>
</dbReference>
<name>A0ABN3T2I9_9ACTN</name>